<dbReference type="Gene3D" id="3.20.20.100">
    <property type="entry name" value="NADP-dependent oxidoreductase domain"/>
    <property type="match status" value="1"/>
</dbReference>
<dbReference type="Proteomes" id="UP001595776">
    <property type="component" value="Unassembled WGS sequence"/>
</dbReference>
<sequence length="330" mass="36234">MTAGFRSIGLHSLNPVGLGCMNVSHAYGVPPTEEQAIRLLNEALDAGYNHFDTARLYGLGGNEKLVGKAVSHRRDEFFLASKTGIIIDGKKRYIDCKPESIKKAIDISLESLKTDHIDLYYLHRRDFQVPIEESVGALKDAIDAGKIGGYGLSEVSVDTLTKAHAEHPMLALQNEYSPWTRNVELGVLKACEKLGVALVAYSPVARGVLAGGVDDPTKFADKDIRISMPRFNAENWPVNAKLAKAFDAIAEEQGVTSAQLCLAWVLSRGSHVHVIPGTANINHMKENIARWEWQIPAAVAEQIDQLINQETVAGHRYPEGIRPTIDTEDF</sequence>
<dbReference type="PRINTS" id="PR00069">
    <property type="entry name" value="ALDKETRDTASE"/>
</dbReference>
<dbReference type="Pfam" id="PF00248">
    <property type="entry name" value="Aldo_ket_red"/>
    <property type="match status" value="1"/>
</dbReference>
<evidence type="ECO:0000313" key="3">
    <source>
        <dbReference type="EMBL" id="MFC4347105.1"/>
    </source>
</evidence>
<dbReference type="InterPro" id="IPR050791">
    <property type="entry name" value="Aldo-Keto_reductase"/>
</dbReference>
<dbReference type="InterPro" id="IPR036812">
    <property type="entry name" value="NAD(P)_OxRdtase_dom_sf"/>
</dbReference>
<dbReference type="EMBL" id="JBHSCR010000003">
    <property type="protein sequence ID" value="MFC4347105.1"/>
    <property type="molecule type" value="Genomic_DNA"/>
</dbReference>
<dbReference type="PANTHER" id="PTHR43625:SF40">
    <property type="entry name" value="ALDO-KETO REDUCTASE YAKC [NADP(+)]"/>
    <property type="match status" value="1"/>
</dbReference>
<name>A0ABV8U7N9_9PROT</name>
<evidence type="ECO:0000259" key="2">
    <source>
        <dbReference type="Pfam" id="PF00248"/>
    </source>
</evidence>
<proteinExistence type="predicted"/>
<dbReference type="InterPro" id="IPR023210">
    <property type="entry name" value="NADP_OxRdtase_dom"/>
</dbReference>
<keyword evidence="1" id="KW-0560">Oxidoreductase</keyword>
<comment type="caution">
    <text evidence="3">The sequence shown here is derived from an EMBL/GenBank/DDBJ whole genome shotgun (WGS) entry which is preliminary data.</text>
</comment>
<feature type="domain" description="NADP-dependent oxidoreductase" evidence="2">
    <location>
        <begin position="16"/>
        <end position="307"/>
    </location>
</feature>
<evidence type="ECO:0000313" key="4">
    <source>
        <dbReference type="Proteomes" id="UP001595776"/>
    </source>
</evidence>
<dbReference type="InterPro" id="IPR020471">
    <property type="entry name" value="AKR"/>
</dbReference>
<keyword evidence="4" id="KW-1185">Reference proteome</keyword>
<dbReference type="PANTHER" id="PTHR43625">
    <property type="entry name" value="AFLATOXIN B1 ALDEHYDE REDUCTASE"/>
    <property type="match status" value="1"/>
</dbReference>
<reference evidence="4" key="1">
    <citation type="journal article" date="2019" name="Int. J. Syst. Evol. Microbiol.">
        <title>The Global Catalogue of Microorganisms (GCM) 10K type strain sequencing project: providing services to taxonomists for standard genome sequencing and annotation.</title>
        <authorList>
            <consortium name="The Broad Institute Genomics Platform"/>
            <consortium name="The Broad Institute Genome Sequencing Center for Infectious Disease"/>
            <person name="Wu L."/>
            <person name="Ma J."/>
        </authorList>
    </citation>
    <scope>NUCLEOTIDE SEQUENCE [LARGE SCALE GENOMIC DNA]</scope>
    <source>
        <strain evidence="4">CGMCC 1.15304</strain>
    </source>
</reference>
<gene>
    <name evidence="3" type="ORF">ACFO5Q_04545</name>
</gene>
<dbReference type="PROSITE" id="PS51257">
    <property type="entry name" value="PROKAR_LIPOPROTEIN"/>
    <property type="match status" value="1"/>
</dbReference>
<evidence type="ECO:0000256" key="1">
    <source>
        <dbReference type="ARBA" id="ARBA00023002"/>
    </source>
</evidence>
<dbReference type="RefSeq" id="WP_068151257.1">
    <property type="nucleotide sequence ID" value="NZ_JBHSCR010000003.1"/>
</dbReference>
<protein>
    <submittedName>
        <fullName evidence="3">Aldo/keto reductase</fullName>
    </submittedName>
</protein>
<accession>A0ABV8U7N9</accession>
<dbReference type="SUPFAM" id="SSF51430">
    <property type="entry name" value="NAD(P)-linked oxidoreductase"/>
    <property type="match status" value="1"/>
</dbReference>
<organism evidence="3 4">
    <name type="scientific">Kordiimonas lipolytica</name>
    <dbReference type="NCBI Taxonomy" id="1662421"/>
    <lineage>
        <taxon>Bacteria</taxon>
        <taxon>Pseudomonadati</taxon>
        <taxon>Pseudomonadota</taxon>
        <taxon>Alphaproteobacteria</taxon>
        <taxon>Kordiimonadales</taxon>
        <taxon>Kordiimonadaceae</taxon>
        <taxon>Kordiimonas</taxon>
    </lineage>
</organism>